<keyword evidence="3" id="KW-0645">Protease</keyword>
<keyword evidence="4 8" id="KW-0812">Transmembrane</keyword>
<dbReference type="InterPro" id="IPR013426">
    <property type="entry name" value="EpsH-like"/>
</dbReference>
<feature type="transmembrane region" description="Helical" evidence="8">
    <location>
        <begin position="194"/>
        <end position="214"/>
    </location>
</feature>
<keyword evidence="2" id="KW-1003">Cell membrane</keyword>
<dbReference type="GO" id="GO:0006508">
    <property type="term" value="P:proteolysis"/>
    <property type="evidence" value="ECO:0007669"/>
    <property type="project" value="UniProtKB-KW"/>
</dbReference>
<evidence type="ECO:0000259" key="9">
    <source>
        <dbReference type="Pfam" id="PF11984"/>
    </source>
</evidence>
<dbReference type="Proteomes" id="UP000256763">
    <property type="component" value="Unassembled WGS sequence"/>
</dbReference>
<dbReference type="InterPro" id="IPR014263">
    <property type="entry name" value="Methanolan_biosynth_EpsI"/>
</dbReference>
<dbReference type="NCBIfam" id="TIGR04178">
    <property type="entry name" value="exo_archaeo"/>
    <property type="match status" value="1"/>
</dbReference>
<protein>
    <recommendedName>
        <fullName evidence="9">Methanolan biosynthesis EpsI domain-containing protein</fullName>
    </recommendedName>
</protein>
<organism evidence="10 11">
    <name type="scientific">Alkalilimnicola ehrlichii</name>
    <dbReference type="NCBI Taxonomy" id="351052"/>
    <lineage>
        <taxon>Bacteria</taxon>
        <taxon>Pseudomonadati</taxon>
        <taxon>Pseudomonadota</taxon>
        <taxon>Gammaproteobacteria</taxon>
        <taxon>Chromatiales</taxon>
        <taxon>Ectothiorhodospiraceae</taxon>
        <taxon>Alkalilimnicola</taxon>
    </lineage>
</organism>
<evidence type="ECO:0000256" key="3">
    <source>
        <dbReference type="ARBA" id="ARBA00022670"/>
    </source>
</evidence>
<evidence type="ECO:0000313" key="10">
    <source>
        <dbReference type="EMBL" id="RFA36855.1"/>
    </source>
</evidence>
<feature type="transmembrane region" description="Helical" evidence="8">
    <location>
        <begin position="318"/>
        <end position="338"/>
    </location>
</feature>
<keyword evidence="6 8" id="KW-1133">Transmembrane helix</keyword>
<dbReference type="NCBIfam" id="TIGR02914">
    <property type="entry name" value="EpsI_fam"/>
    <property type="match status" value="1"/>
</dbReference>
<comment type="caution">
    <text evidence="10">The sequence shown here is derived from an EMBL/GenBank/DDBJ whole genome shotgun (WGS) entry which is preliminary data.</text>
</comment>
<dbReference type="InterPro" id="IPR019127">
    <property type="entry name" value="Exosortase"/>
</dbReference>
<feature type="domain" description="Methanolan biosynthesis EpsI" evidence="9">
    <location>
        <begin position="322"/>
        <end position="521"/>
    </location>
</feature>
<keyword evidence="7 8" id="KW-0472">Membrane</keyword>
<accession>A0A3E0WXY6</accession>
<keyword evidence="5" id="KW-0378">Hydrolase</keyword>
<evidence type="ECO:0000256" key="2">
    <source>
        <dbReference type="ARBA" id="ARBA00022475"/>
    </source>
</evidence>
<gene>
    <name evidence="10" type="ORF">CAL65_10060</name>
</gene>
<evidence type="ECO:0000256" key="6">
    <source>
        <dbReference type="ARBA" id="ARBA00022989"/>
    </source>
</evidence>
<feature type="transmembrane region" description="Helical" evidence="8">
    <location>
        <begin position="226"/>
        <end position="246"/>
    </location>
</feature>
<feature type="transmembrane region" description="Helical" evidence="8">
    <location>
        <begin position="45"/>
        <end position="61"/>
    </location>
</feature>
<dbReference type="GO" id="GO:0008233">
    <property type="term" value="F:peptidase activity"/>
    <property type="evidence" value="ECO:0007669"/>
    <property type="project" value="UniProtKB-KW"/>
</dbReference>
<evidence type="ECO:0000256" key="5">
    <source>
        <dbReference type="ARBA" id="ARBA00022801"/>
    </source>
</evidence>
<evidence type="ECO:0000256" key="8">
    <source>
        <dbReference type="SAM" id="Phobius"/>
    </source>
</evidence>
<dbReference type="NCBIfam" id="TIGR02602">
    <property type="entry name" value="8TM_EpsH"/>
    <property type="match status" value="1"/>
</dbReference>
<keyword evidence="11" id="KW-1185">Reference proteome</keyword>
<evidence type="ECO:0000256" key="1">
    <source>
        <dbReference type="ARBA" id="ARBA00004651"/>
    </source>
</evidence>
<feature type="transmembrane region" description="Helical" evidence="8">
    <location>
        <begin position="16"/>
        <end position="39"/>
    </location>
</feature>
<dbReference type="NCBIfam" id="TIGR04152">
    <property type="entry name" value="exosort_VPLPA"/>
    <property type="match status" value="1"/>
</dbReference>
<dbReference type="Pfam" id="PF11984">
    <property type="entry name" value="DUF3485"/>
    <property type="match status" value="1"/>
</dbReference>
<evidence type="ECO:0000256" key="7">
    <source>
        <dbReference type="ARBA" id="ARBA00023136"/>
    </source>
</evidence>
<feature type="transmembrane region" description="Helical" evidence="8">
    <location>
        <begin position="258"/>
        <end position="277"/>
    </location>
</feature>
<name>A0A3E0WXY6_9GAMM</name>
<evidence type="ECO:0000313" key="11">
    <source>
        <dbReference type="Proteomes" id="UP000256763"/>
    </source>
</evidence>
<dbReference type="InterPro" id="IPR026392">
    <property type="entry name" value="Exo/Archaeosortase_dom"/>
</dbReference>
<dbReference type="RefSeq" id="WP_116302114.1">
    <property type="nucleotide sequence ID" value="NZ_NFZV01000008.1"/>
</dbReference>
<dbReference type="InterPro" id="IPR026491">
    <property type="entry name" value="ExosortD_VPLPA"/>
</dbReference>
<evidence type="ECO:0000256" key="4">
    <source>
        <dbReference type="ARBA" id="ARBA00022692"/>
    </source>
</evidence>
<sequence length="526" mass="58182">MGRLQGFVESWGVRRVAGVAILAAAMLWLLYSSGLLAFWMQSEEYGHGPLVLLVLAYLIYCRRDNLTTAGPPSVALVALAAMLPLLVLMIGALSGISQLEMYSVWLFGVVLTFAIGGFRLLWQLLIPLLIAFMVIPLPNGIEVAVTSQLQLISSELGVWFIRLFGGVVHLQGNLIDMGQTQLLVAEACAGLRYLYPLMSLGAIAGYLLVAPLWIRWTLFLASIPITIFMNSFRIGVTGLLVEFWGAEPSEGFLHFFEGWVVFIFALLLLLMLAWLLVKLQPGAKGLIESLSFEGSGRHGVEKPAEAHRGRIAGAQQRSFVVLAAIMVVAAALSAILAGRSEIVPERQPLSEFPLTIGDWSSREYRLPQLIEQVAGASEYFYADFYSSAKGDLNLYVSYYETQRQGQIPHSPRVCIPGDGWQIVSVEPVSIATNNGIPLQANRLVTRKGNQTMLAYYWLKQGERTYRQELLARLDLIRSAAFHRRTDGALIRLVSEVHPDEDMAEVDRRLQSFAGTLVDVLPIYVPD</sequence>
<reference evidence="11" key="1">
    <citation type="submission" date="2017-05" db="EMBL/GenBank/DDBJ databases">
        <authorList>
            <person name="Sharma S."/>
            <person name="Sidhu C."/>
            <person name="Pinnaka A.K."/>
        </authorList>
    </citation>
    <scope>NUCLEOTIDE SEQUENCE [LARGE SCALE GENOMIC DNA]</scope>
    <source>
        <strain evidence="11">AK93</strain>
    </source>
</reference>
<feature type="transmembrane region" description="Helical" evidence="8">
    <location>
        <begin position="102"/>
        <end position="135"/>
    </location>
</feature>
<feature type="transmembrane region" description="Helical" evidence="8">
    <location>
        <begin position="73"/>
        <end position="96"/>
    </location>
</feature>
<dbReference type="OrthoDB" id="9797363at2"/>
<comment type="subcellular location">
    <subcellularLocation>
        <location evidence="1">Cell membrane</location>
        <topology evidence="1">Multi-pass membrane protein</topology>
    </subcellularLocation>
</comment>
<dbReference type="Pfam" id="PF09721">
    <property type="entry name" value="Exosortase_EpsH"/>
    <property type="match status" value="1"/>
</dbReference>
<proteinExistence type="predicted"/>
<dbReference type="EMBL" id="NFZW01000008">
    <property type="protein sequence ID" value="RFA36855.1"/>
    <property type="molecule type" value="Genomic_DNA"/>
</dbReference>
<dbReference type="GO" id="GO:0005886">
    <property type="term" value="C:plasma membrane"/>
    <property type="evidence" value="ECO:0007669"/>
    <property type="project" value="UniProtKB-SubCell"/>
</dbReference>
<dbReference type="AlphaFoldDB" id="A0A3E0WXY6"/>